<name>A0A084WCR8_ANOSI</name>
<dbReference type="EnsemblMetazoa" id="ASIC016128-RA">
    <property type="protein sequence ID" value="ASIC016128-PA"/>
    <property type="gene ID" value="ASIC016128"/>
</dbReference>
<feature type="compositionally biased region" description="Basic and acidic residues" evidence="1">
    <location>
        <begin position="102"/>
        <end position="114"/>
    </location>
</feature>
<dbReference type="EMBL" id="KE525337">
    <property type="protein sequence ID" value="KFB48012.1"/>
    <property type="molecule type" value="Genomic_DNA"/>
</dbReference>
<organism evidence="2">
    <name type="scientific">Anopheles sinensis</name>
    <name type="common">Mosquito</name>
    <dbReference type="NCBI Taxonomy" id="74873"/>
    <lineage>
        <taxon>Eukaryota</taxon>
        <taxon>Metazoa</taxon>
        <taxon>Ecdysozoa</taxon>
        <taxon>Arthropoda</taxon>
        <taxon>Hexapoda</taxon>
        <taxon>Insecta</taxon>
        <taxon>Pterygota</taxon>
        <taxon>Neoptera</taxon>
        <taxon>Endopterygota</taxon>
        <taxon>Diptera</taxon>
        <taxon>Nematocera</taxon>
        <taxon>Culicoidea</taxon>
        <taxon>Culicidae</taxon>
        <taxon>Anophelinae</taxon>
        <taxon>Anopheles</taxon>
    </lineage>
</organism>
<evidence type="ECO:0000313" key="2">
    <source>
        <dbReference type="EMBL" id="KFB48012.1"/>
    </source>
</evidence>
<dbReference type="Proteomes" id="UP000030765">
    <property type="component" value="Unassembled WGS sequence"/>
</dbReference>
<reference evidence="2 4" key="1">
    <citation type="journal article" date="2014" name="BMC Genomics">
        <title>Genome sequence of Anopheles sinensis provides insight into genetics basis of mosquito competence for malaria parasites.</title>
        <authorList>
            <person name="Zhou D."/>
            <person name="Zhang D."/>
            <person name="Ding G."/>
            <person name="Shi L."/>
            <person name="Hou Q."/>
            <person name="Ye Y."/>
            <person name="Xu Y."/>
            <person name="Zhou H."/>
            <person name="Xiong C."/>
            <person name="Li S."/>
            <person name="Yu J."/>
            <person name="Hong S."/>
            <person name="Yu X."/>
            <person name="Zou P."/>
            <person name="Chen C."/>
            <person name="Chang X."/>
            <person name="Wang W."/>
            <person name="Lv Y."/>
            <person name="Sun Y."/>
            <person name="Ma L."/>
            <person name="Shen B."/>
            <person name="Zhu C."/>
        </authorList>
    </citation>
    <scope>NUCLEOTIDE SEQUENCE [LARGE SCALE GENOMIC DNA]</scope>
</reference>
<gene>
    <name evidence="2" type="ORF">ZHAS_00016128</name>
</gene>
<protein>
    <submittedName>
        <fullName evidence="2 3">Uncharacterized protein</fullName>
    </submittedName>
</protein>
<dbReference type="VEuPathDB" id="VectorBase:ASIC016128"/>
<proteinExistence type="predicted"/>
<evidence type="ECO:0000313" key="3">
    <source>
        <dbReference type="EnsemblMetazoa" id="ASIC016128-PA"/>
    </source>
</evidence>
<dbReference type="EMBL" id="ATLV01022856">
    <property type="status" value="NOT_ANNOTATED_CDS"/>
    <property type="molecule type" value="Genomic_DNA"/>
</dbReference>
<keyword evidence="4" id="KW-1185">Reference proteome</keyword>
<evidence type="ECO:0000256" key="1">
    <source>
        <dbReference type="SAM" id="MobiDB-lite"/>
    </source>
</evidence>
<dbReference type="AlphaFoldDB" id="A0A084WCR8"/>
<accession>A0A084WCR8</accession>
<reference evidence="3" key="2">
    <citation type="submission" date="2020-05" db="UniProtKB">
        <authorList>
            <consortium name="EnsemblMetazoa"/>
        </authorList>
    </citation>
    <scope>IDENTIFICATION</scope>
</reference>
<sequence length="114" mass="12734">MVRDLQGGLQWIGGPFPQTCVRQSKAWKRLQQDLVLGFQGPNGQIRWTSKCCVHPCDVGTFSPCHRAGRCRCAFHSAPDFIQTRSPTRLDAPDDLSAKRRRSEIPSRKAIGDLG</sequence>
<evidence type="ECO:0000313" key="4">
    <source>
        <dbReference type="Proteomes" id="UP000030765"/>
    </source>
</evidence>
<feature type="region of interest" description="Disordered" evidence="1">
    <location>
        <begin position="83"/>
        <end position="114"/>
    </location>
</feature>